<evidence type="ECO:0000256" key="4">
    <source>
        <dbReference type="ARBA" id="ARBA00022691"/>
    </source>
</evidence>
<dbReference type="Pfam" id="PF22654">
    <property type="entry name" value="DUF7008"/>
    <property type="match status" value="1"/>
</dbReference>
<feature type="domain" description="Type II methyltransferase M.TaqI-like" evidence="7">
    <location>
        <begin position="300"/>
        <end position="486"/>
    </location>
</feature>
<reference evidence="9 10" key="1">
    <citation type="submission" date="2020-08" db="EMBL/GenBank/DDBJ databases">
        <title>Sequencing the genomes of 1000 actinobacteria strains.</title>
        <authorList>
            <person name="Klenk H.-P."/>
        </authorList>
    </citation>
    <scope>NUCLEOTIDE SEQUENCE [LARGE SCALE GENOMIC DNA]</scope>
    <source>
        <strain evidence="9 10">DSM 102030</strain>
    </source>
</reference>
<dbReference type="SUPFAM" id="SSF53335">
    <property type="entry name" value="S-adenosyl-L-methionine-dependent methyltransferases"/>
    <property type="match status" value="1"/>
</dbReference>
<feature type="region of interest" description="Disordered" evidence="6">
    <location>
        <begin position="821"/>
        <end position="843"/>
    </location>
</feature>
<keyword evidence="3" id="KW-0808">Transferase</keyword>
<evidence type="ECO:0000256" key="3">
    <source>
        <dbReference type="ARBA" id="ARBA00022679"/>
    </source>
</evidence>
<evidence type="ECO:0000256" key="1">
    <source>
        <dbReference type="ARBA" id="ARBA00011900"/>
    </source>
</evidence>
<feature type="domain" description="DUF7008" evidence="8">
    <location>
        <begin position="850"/>
        <end position="1235"/>
    </location>
</feature>
<dbReference type="Pfam" id="PF07669">
    <property type="entry name" value="Eco57I"/>
    <property type="match status" value="1"/>
</dbReference>
<evidence type="ECO:0000256" key="2">
    <source>
        <dbReference type="ARBA" id="ARBA00022603"/>
    </source>
</evidence>
<evidence type="ECO:0000256" key="5">
    <source>
        <dbReference type="ARBA" id="ARBA00047942"/>
    </source>
</evidence>
<dbReference type="AlphaFoldDB" id="A0A7W7RGY6"/>
<dbReference type="InterPro" id="IPR054277">
    <property type="entry name" value="DUF7008"/>
</dbReference>
<evidence type="ECO:0000313" key="10">
    <source>
        <dbReference type="Proteomes" id="UP000523007"/>
    </source>
</evidence>
<dbReference type="PANTHER" id="PTHR33841:SF1">
    <property type="entry name" value="DNA METHYLTRANSFERASE A"/>
    <property type="match status" value="1"/>
</dbReference>
<keyword evidence="4" id="KW-0949">S-adenosyl-L-methionine</keyword>
<comment type="catalytic activity">
    <reaction evidence="5">
        <text>a 2'-deoxyadenosine in DNA + S-adenosyl-L-methionine = an N(6)-methyl-2'-deoxyadenosine in DNA + S-adenosyl-L-homocysteine + H(+)</text>
        <dbReference type="Rhea" id="RHEA:15197"/>
        <dbReference type="Rhea" id="RHEA-COMP:12418"/>
        <dbReference type="Rhea" id="RHEA-COMP:12419"/>
        <dbReference type="ChEBI" id="CHEBI:15378"/>
        <dbReference type="ChEBI" id="CHEBI:57856"/>
        <dbReference type="ChEBI" id="CHEBI:59789"/>
        <dbReference type="ChEBI" id="CHEBI:90615"/>
        <dbReference type="ChEBI" id="CHEBI:90616"/>
        <dbReference type="EC" id="2.1.1.72"/>
    </reaction>
</comment>
<dbReference type="GO" id="GO:0032259">
    <property type="term" value="P:methylation"/>
    <property type="evidence" value="ECO:0007669"/>
    <property type="project" value="UniProtKB-KW"/>
</dbReference>
<evidence type="ECO:0000259" key="8">
    <source>
        <dbReference type="Pfam" id="PF22654"/>
    </source>
</evidence>
<proteinExistence type="predicted"/>
<organism evidence="9 10">
    <name type="scientific">Lipingzhangella halophila</name>
    <dbReference type="NCBI Taxonomy" id="1783352"/>
    <lineage>
        <taxon>Bacteria</taxon>
        <taxon>Bacillati</taxon>
        <taxon>Actinomycetota</taxon>
        <taxon>Actinomycetes</taxon>
        <taxon>Streptosporangiales</taxon>
        <taxon>Nocardiopsidaceae</taxon>
        <taxon>Lipingzhangella</taxon>
    </lineage>
</organism>
<evidence type="ECO:0000256" key="6">
    <source>
        <dbReference type="SAM" id="MobiDB-lite"/>
    </source>
</evidence>
<evidence type="ECO:0000259" key="7">
    <source>
        <dbReference type="Pfam" id="PF07669"/>
    </source>
</evidence>
<name>A0A7W7RGY6_9ACTN</name>
<keyword evidence="2" id="KW-0489">Methyltransferase</keyword>
<dbReference type="Gene3D" id="3.40.50.150">
    <property type="entry name" value="Vaccinia Virus protein VP39"/>
    <property type="match status" value="1"/>
</dbReference>
<keyword evidence="10" id="KW-1185">Reference proteome</keyword>
<dbReference type="RefSeq" id="WP_184578244.1">
    <property type="nucleotide sequence ID" value="NZ_JACHJT010000001.1"/>
</dbReference>
<protein>
    <recommendedName>
        <fullName evidence="1">site-specific DNA-methyltransferase (adenine-specific)</fullName>
        <ecNumber evidence="1">2.1.1.72</ecNumber>
    </recommendedName>
</protein>
<dbReference type="Proteomes" id="UP000523007">
    <property type="component" value="Unassembled WGS sequence"/>
</dbReference>
<gene>
    <name evidence="9" type="ORF">F4561_002507</name>
</gene>
<evidence type="ECO:0000313" key="9">
    <source>
        <dbReference type="EMBL" id="MBB4931687.1"/>
    </source>
</evidence>
<dbReference type="PRINTS" id="PR00507">
    <property type="entry name" value="N12N6MTFRASE"/>
</dbReference>
<dbReference type="EC" id="2.1.1.72" evidence="1"/>
<dbReference type="GO" id="GO:0006304">
    <property type="term" value="P:DNA modification"/>
    <property type="evidence" value="ECO:0007669"/>
    <property type="project" value="InterPro"/>
</dbReference>
<accession>A0A7W7RGY6</accession>
<feature type="region of interest" description="Disordered" evidence="6">
    <location>
        <begin position="1214"/>
        <end position="1236"/>
    </location>
</feature>
<dbReference type="PANTHER" id="PTHR33841">
    <property type="entry name" value="DNA METHYLTRANSFERASE YEEA-RELATED"/>
    <property type="match status" value="1"/>
</dbReference>
<dbReference type="InterPro" id="IPR029063">
    <property type="entry name" value="SAM-dependent_MTases_sf"/>
</dbReference>
<dbReference type="GO" id="GO:0003676">
    <property type="term" value="F:nucleic acid binding"/>
    <property type="evidence" value="ECO:0007669"/>
    <property type="project" value="InterPro"/>
</dbReference>
<sequence>MIDHASLLRDLKRQVSVLEEDLRERSEDPQAVNESSGRSFEEELKVEHHRAFQAERTAATYGEWRDERVTQAAVAWALSTVFVRFCEDNRLLDRPFIAGPRDGDNRYDIAQELKDAWILAERQRAPEAAERTDRDWLVHSFDQMSVSPVVAGLFDRAHNPMWIIAPSHQAAKNLIGFWRRVGDDGHLVHDFTDPGWDTRFLGDLYQEMSEAAQKNFALLQTPEFVEEFILDHTLEPAIAEFGLDGNRIYQEKSPGFRLIDPTCGSGHFLLGAFHRLLEKWRDAEPGLSDWDLIARSLRSVHGVDKNPFAVAIARFRLLTAAMKEGGITSLSAGNPDWPLVVAAGDSLLHGEGAYGLQLTTEQREVHTYRTEDVLEYTGEESFHLLATGSYHAVVGNPPYITVKDKQENQNYRKAYKDVCSGKYALTVPFAKRFFQLAFNKGDRRVEHSGFVGQITANSFMKREFGKKLIQDYFHTKVNLTHVIDTSGAYIPGHGTPTAILIGRNSVWSPGSTVRAVLGIRGEPAQPNNAAEGLVWQAIVGQIESPGSESEWVSVADLDRESLRSHPWSLSGGGAVGVMEVLGSPSLKPLREVSESIGFSTVTGFDDVYGSKSPPTAWSNQGIPVRRFVTGDALRDWGYGGNWIAWPYRGRTAIPEMGNSSLLWPMRSILRTGLMFGKTREQRGMSWFEYTMHSWDRFEAPASIVFAFLATHNNFIIRKKNDLTVCNHSAPVIKLPADAAEEQHLELLGVLNSSTACFWLKQVSHNKGSTVDTKGARQTATPWENFYEFTGTKLQEFPLPPALPLSLAKELDSLAQRLSSLEPSAVAESATPTRPRLNDAHAEHASTRTRMIALQEELDWDVYHRYGLITDDEHAELVIPDTADVPGTDLGERAFEIVLARKMATGEVDTEWFNRHGSIPVTEVPSHWPEDYKKVVERRIELIGSRKDIALIERPECKRRWQSEPWEKKEKTALKSWLLDKCEDQELWFRPDDQGEVRPHTLSVLGLGNRLREKHPEAVEVAALFDPDKDFSGVITEIVATEHVPHLTALRYNEPGLRKRGEWEHVWDLQRAEDALNADRAEGEPEKRLSPAIPVPPKYKSSDFRKTTYWANRGKLDVPKERFVSYPGAETDQDASLVLGWAGWNHAEQAEALATLAIDRVEEHGWAEDKDTMTPLVAGIAELMPWVRQWHSDPDEYGRSMADYLSEDLEQLKTATGATASDMEAWRPTTTRGRKKG</sequence>
<dbReference type="InterPro" id="IPR011639">
    <property type="entry name" value="MethylTrfase_TaqI-like_dom"/>
</dbReference>
<dbReference type="InterPro" id="IPR050953">
    <property type="entry name" value="N4_N6_ade-DNA_methylase"/>
</dbReference>
<dbReference type="PROSITE" id="PS00092">
    <property type="entry name" value="N6_MTASE"/>
    <property type="match status" value="1"/>
</dbReference>
<dbReference type="EMBL" id="JACHJT010000001">
    <property type="protein sequence ID" value="MBB4931687.1"/>
    <property type="molecule type" value="Genomic_DNA"/>
</dbReference>
<comment type="caution">
    <text evidence="9">The sequence shown here is derived from an EMBL/GenBank/DDBJ whole genome shotgun (WGS) entry which is preliminary data.</text>
</comment>
<dbReference type="NCBIfam" id="NF033451">
    <property type="entry name" value="BREX_2_MTaseX"/>
    <property type="match status" value="1"/>
</dbReference>
<dbReference type="GO" id="GO:0009007">
    <property type="term" value="F:site-specific DNA-methyltransferase (adenine-specific) activity"/>
    <property type="evidence" value="ECO:0007669"/>
    <property type="project" value="UniProtKB-EC"/>
</dbReference>
<dbReference type="InterPro" id="IPR002052">
    <property type="entry name" value="DNA_methylase_N6_adenine_CS"/>
</dbReference>